<dbReference type="InterPro" id="IPR041628">
    <property type="entry name" value="ChlI/MoxR_AAA_lid"/>
</dbReference>
<keyword evidence="2" id="KW-0547">Nucleotide-binding</keyword>
<evidence type="ECO:0000256" key="4">
    <source>
        <dbReference type="ARBA" id="ARBA00030759"/>
    </source>
</evidence>
<dbReference type="PANTHER" id="PTHR35023">
    <property type="entry name" value="CHELATASE-RELATED"/>
    <property type="match status" value="1"/>
</dbReference>
<feature type="compositionally biased region" description="Pro residues" evidence="5">
    <location>
        <begin position="340"/>
        <end position="355"/>
    </location>
</feature>
<evidence type="ECO:0000313" key="7">
    <source>
        <dbReference type="EMBL" id="GAA2724800.1"/>
    </source>
</evidence>
<evidence type="ECO:0000256" key="1">
    <source>
        <dbReference type="ARBA" id="ARBA00005799"/>
    </source>
</evidence>
<feature type="domain" description="VWFA" evidence="6">
    <location>
        <begin position="503"/>
        <end position="639"/>
    </location>
</feature>
<dbReference type="Gene3D" id="1.10.8.80">
    <property type="entry name" value="Magnesium chelatase subunit I, C-Terminal domain"/>
    <property type="match status" value="1"/>
</dbReference>
<reference evidence="8" key="1">
    <citation type="journal article" date="2019" name="Int. J. Syst. Evol. Microbiol.">
        <title>The Global Catalogue of Microorganisms (GCM) 10K type strain sequencing project: providing services to taxonomists for standard genome sequencing and annotation.</title>
        <authorList>
            <consortium name="The Broad Institute Genomics Platform"/>
            <consortium name="The Broad Institute Genome Sequencing Center for Infectious Disease"/>
            <person name="Wu L."/>
            <person name="Ma J."/>
        </authorList>
    </citation>
    <scope>NUCLEOTIDE SEQUENCE [LARGE SCALE GENOMIC DNA]</scope>
    <source>
        <strain evidence="8">JCM 8201</strain>
    </source>
</reference>
<dbReference type="Pfam" id="PF13519">
    <property type="entry name" value="VWA_2"/>
    <property type="match status" value="1"/>
</dbReference>
<accession>A0ABP6GLR5</accession>
<dbReference type="InterPro" id="IPR000523">
    <property type="entry name" value="Mg_chelatse_chII-like_cat_dom"/>
</dbReference>
<feature type="region of interest" description="Disordered" evidence="5">
    <location>
        <begin position="334"/>
        <end position="461"/>
    </location>
</feature>
<gene>
    <name evidence="7" type="ORF">GCM10010439_23280</name>
</gene>
<dbReference type="SUPFAM" id="SSF52540">
    <property type="entry name" value="P-loop containing nucleoside triphosphate hydrolases"/>
    <property type="match status" value="1"/>
</dbReference>
<dbReference type="RefSeq" id="WP_344450316.1">
    <property type="nucleotide sequence ID" value="NZ_BAAATZ010000007.1"/>
</dbReference>
<dbReference type="EMBL" id="BAAATZ010000007">
    <property type="protein sequence ID" value="GAA2724800.1"/>
    <property type="molecule type" value="Genomic_DNA"/>
</dbReference>
<comment type="similarity">
    <text evidence="1">Belongs to the Mg-chelatase subunits D/I family.</text>
</comment>
<dbReference type="InterPro" id="IPR036465">
    <property type="entry name" value="vWFA_dom_sf"/>
</dbReference>
<keyword evidence="8" id="KW-1185">Reference proteome</keyword>
<evidence type="ECO:0000313" key="8">
    <source>
        <dbReference type="Proteomes" id="UP001501842"/>
    </source>
</evidence>
<dbReference type="SMART" id="SM00327">
    <property type="entry name" value="VWA"/>
    <property type="match status" value="1"/>
</dbReference>
<dbReference type="InterPro" id="IPR041702">
    <property type="entry name" value="BchD/ChlD_VWA"/>
</dbReference>
<dbReference type="Gene3D" id="3.40.50.410">
    <property type="entry name" value="von Willebrand factor, type A domain"/>
    <property type="match status" value="1"/>
</dbReference>
<dbReference type="Proteomes" id="UP001501842">
    <property type="component" value="Unassembled WGS sequence"/>
</dbReference>
<dbReference type="SUPFAM" id="SSF53300">
    <property type="entry name" value="vWA-like"/>
    <property type="match status" value="1"/>
</dbReference>
<comment type="caution">
    <text evidence="7">The sequence shown here is derived from an EMBL/GenBank/DDBJ whole genome shotgun (WGS) entry which is preliminary data.</text>
</comment>
<dbReference type="PANTHER" id="PTHR35023:SF1">
    <property type="entry name" value="MG-PROTOPORPHYRIN IX CHELATASE"/>
    <property type="match status" value="1"/>
</dbReference>
<sequence length="682" mass="72788">MPSLFPFSAIVGSDDMALALTLTAISPAVGGVLVRGEKGTAKSTMVRALARILPPIEVVAGDRFSSDPAEREPLSPDGPFPTDAPVETRPVRLVELPVGATEDRVLGSLHLERALNEGVTVYEPGLLARAHRGILYVDEVNLLHDHLVDLLLDAAAMGRSTVERDGVSIEHAARFVLVGTMNPEEGELRPQLLDRFGLTVEVAAPRDPRTRVEVVRRRLAYEADPDGFAARFAGAELKLTRRIRTARELLERVVLGDAALLKIAEVCAAFEVDGMRADIVTARAAAAHAAWHGRAAVTREDVRAAARLALPHRRRRNPFDAPGIDEDLLDRILGEDELPPDPPPSDPSPPEPPSGPDSGPDSGPEPSGTSPDQGEGSGDDETWTPLDNDRPSASDGEPAGPEETETNSGTAGVASPDAPYRPKVFRVAGTGTGEAGRRSPALTRTGRRVGARRPDGSTGTVHLPETLRAAAPHQRARGRKGPGLRIRGEDLRVAVSQGRESNLILFCVDASGSMAARRRMAQVKTAILSLLLDAYRRRDKVGLVTFRQSAAEVVLPPTSSVDIAAALLRDLPAGGRTPIAEGLLAAAEVLRLERLRDPRRRPLLVVVTDGRATAGRDPVDRSRQAARWLAGTGVAALVVDCETGRFRMGLAHRLSVELRAEHVPLGEVAADALTAAVRERVA</sequence>
<dbReference type="Pfam" id="PF17863">
    <property type="entry name" value="AAA_lid_2"/>
    <property type="match status" value="1"/>
</dbReference>
<dbReference type="InterPro" id="IPR052989">
    <property type="entry name" value="Mg-chelatase_DI-like"/>
</dbReference>
<dbReference type="SMART" id="SM00382">
    <property type="entry name" value="AAA"/>
    <property type="match status" value="1"/>
</dbReference>
<feature type="region of interest" description="Disordered" evidence="5">
    <location>
        <begin position="64"/>
        <end position="85"/>
    </location>
</feature>
<proteinExistence type="inferred from homology"/>
<feature type="compositionally biased region" description="Basic and acidic residues" evidence="5">
    <location>
        <begin position="64"/>
        <end position="74"/>
    </location>
</feature>
<keyword evidence="3" id="KW-0067">ATP-binding</keyword>
<dbReference type="PROSITE" id="PS50234">
    <property type="entry name" value="VWFA"/>
    <property type="match status" value="1"/>
</dbReference>
<evidence type="ECO:0000256" key="2">
    <source>
        <dbReference type="ARBA" id="ARBA00022741"/>
    </source>
</evidence>
<evidence type="ECO:0000256" key="3">
    <source>
        <dbReference type="ARBA" id="ARBA00022840"/>
    </source>
</evidence>
<evidence type="ECO:0000256" key="5">
    <source>
        <dbReference type="SAM" id="MobiDB-lite"/>
    </source>
</evidence>
<dbReference type="InterPro" id="IPR027417">
    <property type="entry name" value="P-loop_NTPase"/>
</dbReference>
<organism evidence="7 8">
    <name type="scientific">Actinocorallia aurantiaca</name>
    <dbReference type="NCBI Taxonomy" id="46204"/>
    <lineage>
        <taxon>Bacteria</taxon>
        <taxon>Bacillati</taxon>
        <taxon>Actinomycetota</taxon>
        <taxon>Actinomycetes</taxon>
        <taxon>Streptosporangiales</taxon>
        <taxon>Thermomonosporaceae</taxon>
        <taxon>Actinocorallia</taxon>
    </lineage>
</organism>
<dbReference type="InterPro" id="IPR003593">
    <property type="entry name" value="AAA+_ATPase"/>
</dbReference>
<evidence type="ECO:0000259" key="6">
    <source>
        <dbReference type="PROSITE" id="PS50234"/>
    </source>
</evidence>
<dbReference type="CDD" id="cd01451">
    <property type="entry name" value="vWA_Magnesium_chelatase"/>
    <property type="match status" value="1"/>
</dbReference>
<feature type="compositionally biased region" description="Low complexity" evidence="5">
    <location>
        <begin position="356"/>
        <end position="372"/>
    </location>
</feature>
<dbReference type="Gene3D" id="3.40.50.300">
    <property type="entry name" value="P-loop containing nucleotide triphosphate hydrolases"/>
    <property type="match status" value="1"/>
</dbReference>
<name>A0ABP6GLR5_9ACTN</name>
<dbReference type="InterPro" id="IPR002035">
    <property type="entry name" value="VWF_A"/>
</dbReference>
<dbReference type="Pfam" id="PF01078">
    <property type="entry name" value="Mg_chelatase"/>
    <property type="match status" value="1"/>
</dbReference>
<protein>
    <recommendedName>
        <fullName evidence="4">Mg-protoporphyrin IX chelatase</fullName>
    </recommendedName>
</protein>